<reference evidence="1" key="1">
    <citation type="submission" date="2020-05" db="EMBL/GenBank/DDBJ databases">
        <authorList>
            <person name="Chiriac C."/>
            <person name="Salcher M."/>
            <person name="Ghai R."/>
            <person name="Kavagutti S V."/>
        </authorList>
    </citation>
    <scope>NUCLEOTIDE SEQUENCE</scope>
</reference>
<accession>A0A6J5SLK0</accession>
<sequence>MGANLNISIGATVEPLKKAIAGVITLMSNFASTMGSQGVAMKAQIDAAATEINASLAEATQSFEKFGGEGDKSAKKTVSSVTSLRMEIKKATADAFLLSREFGMDAAAAVKAQQKAANLKEEMSDLTQRIAAMNPEAKFKALGDAAKGVSGAFGAATGAMQLLGGESEATQAAMAKLQAIMAITEGLNSIQALPDAFKTLKLSVVQAMTAMGMFKMETVAVAEGEEALAVASQAAGLSMRGALIATGIGALIVGIGLLIANWDSLTEGMTGATKISKVFDEAQQEVTKNVADFDVKLLQVKSSLKLAEAGTISKQQALDDYNSKLGVSVGYAGDLKQAEDLLASNTSSVIESIKLKAQATIFYQKSAEALAKTVSGEGLEPGFWESSWNLIKSGGDVFKFATADANSYVDNLKDVKAQANAFAKAGDDLTKKALENEAKLKKGLPEKPKNAEEKKDDAAKNAAKIIEAEEKLYNFKKEIASREVSLMADGVKKDLANLSIKHDSEIRAAIKGKQDLKALKDIQQKEEFAVMAKGVTAELELLDSANELKKANQKKASDDFRAEVEKSMAENMVDYEGIRKIGSEYKSSMMVAATWTSAQGDEMKRLQYIIGAGKKALEDYAKQGIEPTDDRVKDIIKSLTAEEKALKKVEDKTIQGKKVADMMNQALSKLASEGFVQLGTALGNVISGKGGFDALFSGILGAVADFLVHIGEGLIATAIAVEAFKDMILENPVAAVAIGVVAIAAGVALKNYIAEGPSFAVGAMNVPFDMSANIHKGEMIIPKPFADDLRKGNGLGGGNMQVAGLIRGRDLAILAKKNGQSNLRVTGRTR</sequence>
<proteinExistence type="predicted"/>
<name>A0A6J5SLK0_9CAUD</name>
<protein>
    <submittedName>
        <fullName evidence="1">Uncharacterized protein</fullName>
    </submittedName>
</protein>
<organism evidence="1">
    <name type="scientific">uncultured Caudovirales phage</name>
    <dbReference type="NCBI Taxonomy" id="2100421"/>
    <lineage>
        <taxon>Viruses</taxon>
        <taxon>Duplodnaviria</taxon>
        <taxon>Heunggongvirae</taxon>
        <taxon>Uroviricota</taxon>
        <taxon>Caudoviricetes</taxon>
        <taxon>Peduoviridae</taxon>
        <taxon>Maltschvirus</taxon>
        <taxon>Maltschvirus maltsch</taxon>
    </lineage>
</organism>
<evidence type="ECO:0000313" key="1">
    <source>
        <dbReference type="EMBL" id="CAB4215644.1"/>
    </source>
</evidence>
<gene>
    <name evidence="1" type="ORF">UFOVP1483_32</name>
</gene>
<dbReference type="EMBL" id="LR797431">
    <property type="protein sequence ID" value="CAB4215644.1"/>
    <property type="molecule type" value="Genomic_DNA"/>
</dbReference>